<dbReference type="NCBIfam" id="TIGR02135">
    <property type="entry name" value="phoU_full"/>
    <property type="match status" value="1"/>
</dbReference>
<dbReference type="SUPFAM" id="SSF109755">
    <property type="entry name" value="PhoU-like"/>
    <property type="match status" value="1"/>
</dbReference>
<dbReference type="GO" id="GO:0045936">
    <property type="term" value="P:negative regulation of phosphate metabolic process"/>
    <property type="evidence" value="ECO:0007669"/>
    <property type="project" value="InterPro"/>
</dbReference>
<dbReference type="PIRSF" id="PIRSF003107">
    <property type="entry name" value="PhoU"/>
    <property type="match status" value="1"/>
</dbReference>
<dbReference type="KEGG" id="sdf:ACG33_09735"/>
<evidence type="ECO:0000256" key="2">
    <source>
        <dbReference type="ARBA" id="ARBA00008107"/>
    </source>
</evidence>
<dbReference type="InterPro" id="IPR026022">
    <property type="entry name" value="PhoU_dom"/>
</dbReference>
<dbReference type="FunFam" id="1.20.58.220:FF:000001">
    <property type="entry name" value="Phosphate-specific transport system accessory protein PhoU"/>
    <property type="match status" value="1"/>
</dbReference>
<evidence type="ECO:0000256" key="4">
    <source>
        <dbReference type="ARBA" id="ARBA00022490"/>
    </source>
</evidence>
<evidence type="ECO:0000313" key="8">
    <source>
        <dbReference type="EMBL" id="AMN47372.1"/>
    </source>
</evidence>
<sequence length="248" mass="28022">MEKSDLSHHILSRYNDDLERVRTNVLEMGGFVEEQLKQAVAALVEGDSRLGEQVARGDAQVNAMEVAIDDDCSRILATRNPAASDLRLIVAVIKTITDLERIGDEAEKIGYIGSRLATVERPADRYREIKNLGRLVGEMLHEALDAFARLDPEGAVQVARKDRLIDEEYEALQRQCITFMMEDPRTIRRALDVLWVARALERIGDHAKNVCEYVVYMVHGKDIRHLSVDEVERHLRTRTQSGDEAASS</sequence>
<gene>
    <name evidence="8" type="ORF">ACG33_09735</name>
</gene>
<dbReference type="PANTHER" id="PTHR42930:SF3">
    <property type="entry name" value="PHOSPHATE-SPECIFIC TRANSPORT SYSTEM ACCESSORY PROTEIN PHOU"/>
    <property type="match status" value="1"/>
</dbReference>
<evidence type="ECO:0000313" key="9">
    <source>
        <dbReference type="Proteomes" id="UP000070250"/>
    </source>
</evidence>
<dbReference type="Gene3D" id="1.20.58.220">
    <property type="entry name" value="Phosphate transport system protein phou homolog 2, domain 2"/>
    <property type="match status" value="2"/>
</dbReference>
<evidence type="ECO:0000259" key="7">
    <source>
        <dbReference type="Pfam" id="PF01895"/>
    </source>
</evidence>
<dbReference type="PATRIC" id="fig|465721.4.peg.2067"/>
<evidence type="ECO:0000256" key="5">
    <source>
        <dbReference type="ARBA" id="ARBA00022592"/>
    </source>
</evidence>
<dbReference type="FunFam" id="1.20.58.220:FF:000002">
    <property type="entry name" value="Phosphate-specific transport system accessory protein PhoU"/>
    <property type="match status" value="1"/>
</dbReference>
<dbReference type="STRING" id="465721.ACG33_09735"/>
<dbReference type="PANTHER" id="PTHR42930">
    <property type="entry name" value="PHOSPHATE-SPECIFIC TRANSPORT SYSTEM ACCESSORY PROTEIN PHOU"/>
    <property type="match status" value="1"/>
</dbReference>
<dbReference type="EMBL" id="CP011971">
    <property type="protein sequence ID" value="AMN47372.1"/>
    <property type="molecule type" value="Genomic_DNA"/>
</dbReference>
<keyword evidence="4 6" id="KW-0963">Cytoplasm</keyword>
<reference evidence="8 9" key="1">
    <citation type="submission" date="2015-06" db="EMBL/GenBank/DDBJ databases">
        <title>A Comprehensive Approach to Explore the Metabolic and Phylogenetic Diversity of Bacterial Steroid Degradation in the Environment: Testosterone as an Example.</title>
        <authorList>
            <person name="Yang F.-C."/>
            <person name="Chen Y.-L."/>
            <person name="Yu C.-P."/>
            <person name="Tang S.-L."/>
            <person name="Wang P.-H."/>
            <person name="Ismail W."/>
            <person name="Wang C.-H."/>
            <person name="Yang C.-Y."/>
            <person name="Chiang Y.-R."/>
        </authorList>
    </citation>
    <scope>NUCLEOTIDE SEQUENCE [LARGE SCALE GENOMIC DNA]</scope>
    <source>
        <strain evidence="8 9">DSM 18526</strain>
    </source>
</reference>
<evidence type="ECO:0000256" key="3">
    <source>
        <dbReference type="ARBA" id="ARBA00022448"/>
    </source>
</evidence>
<dbReference type="RefSeq" id="WP_066920760.1">
    <property type="nucleotide sequence ID" value="NZ_CP011971.1"/>
</dbReference>
<dbReference type="GO" id="GO:0030643">
    <property type="term" value="P:intracellular phosphate ion homeostasis"/>
    <property type="evidence" value="ECO:0007669"/>
    <property type="project" value="InterPro"/>
</dbReference>
<protein>
    <recommendedName>
        <fullName evidence="6">Phosphate-specific transport system accessory protein PhoU</fullName>
    </recommendedName>
</protein>
<keyword evidence="5 6" id="KW-0592">Phosphate transport</keyword>
<dbReference type="Pfam" id="PF01895">
    <property type="entry name" value="PhoU"/>
    <property type="match status" value="2"/>
</dbReference>
<proteinExistence type="inferred from homology"/>
<dbReference type="AlphaFoldDB" id="A0A127FAC5"/>
<dbReference type="OrthoDB" id="9814256at2"/>
<dbReference type="GO" id="GO:0005737">
    <property type="term" value="C:cytoplasm"/>
    <property type="evidence" value="ECO:0007669"/>
    <property type="project" value="UniProtKB-SubCell"/>
</dbReference>
<name>A0A127FAC5_STEDE</name>
<comment type="function">
    <text evidence="6">Plays a role in the regulation of phosphate uptake.</text>
</comment>
<comment type="subunit">
    <text evidence="6">Homodimer.</text>
</comment>
<organism evidence="8 9">
    <name type="scientific">Steroidobacter denitrificans</name>
    <dbReference type="NCBI Taxonomy" id="465721"/>
    <lineage>
        <taxon>Bacteria</taxon>
        <taxon>Pseudomonadati</taxon>
        <taxon>Pseudomonadota</taxon>
        <taxon>Gammaproteobacteria</taxon>
        <taxon>Steroidobacterales</taxon>
        <taxon>Steroidobacteraceae</taxon>
        <taxon>Steroidobacter</taxon>
    </lineage>
</organism>
<comment type="similarity">
    <text evidence="2 6">Belongs to the PhoU family.</text>
</comment>
<evidence type="ECO:0000256" key="1">
    <source>
        <dbReference type="ARBA" id="ARBA00004496"/>
    </source>
</evidence>
<keyword evidence="9" id="KW-1185">Reference proteome</keyword>
<feature type="domain" description="PhoU" evidence="7">
    <location>
        <begin position="25"/>
        <end position="110"/>
    </location>
</feature>
<comment type="subcellular location">
    <subcellularLocation>
        <location evidence="1 6">Cytoplasm</location>
    </subcellularLocation>
</comment>
<dbReference type="GO" id="GO:0006817">
    <property type="term" value="P:phosphate ion transport"/>
    <property type="evidence" value="ECO:0007669"/>
    <property type="project" value="UniProtKB-KW"/>
</dbReference>
<dbReference type="InterPro" id="IPR038078">
    <property type="entry name" value="PhoU-like_sf"/>
</dbReference>
<evidence type="ECO:0000256" key="6">
    <source>
        <dbReference type="PIRNR" id="PIRNR003107"/>
    </source>
</evidence>
<dbReference type="InterPro" id="IPR028366">
    <property type="entry name" value="PhoU"/>
</dbReference>
<keyword evidence="3 6" id="KW-0813">Transport</keyword>
<accession>A0A127FAC5</accession>
<feature type="domain" description="PhoU" evidence="7">
    <location>
        <begin position="129"/>
        <end position="214"/>
    </location>
</feature>
<dbReference type="Proteomes" id="UP000070250">
    <property type="component" value="Chromosome"/>
</dbReference>